<accession>A0AAV7QTR8</accession>
<evidence type="ECO:0000256" key="1">
    <source>
        <dbReference type="SAM" id="MobiDB-lite"/>
    </source>
</evidence>
<feature type="region of interest" description="Disordered" evidence="1">
    <location>
        <begin position="48"/>
        <end position="84"/>
    </location>
</feature>
<evidence type="ECO:0000313" key="2">
    <source>
        <dbReference type="EMBL" id="KAJ1143909.1"/>
    </source>
</evidence>
<sequence length="84" mass="8961">MAAVAAAGTTLLHDDAPGPVERYPGGAVEHLEVPKVDGDPDIWVKRMESEADGVLREEERRRADDGTETSSETPETRGAGSTRS</sequence>
<name>A0AAV7QTR8_PLEWA</name>
<keyword evidence="3" id="KW-1185">Reference proteome</keyword>
<feature type="compositionally biased region" description="Polar residues" evidence="1">
    <location>
        <begin position="68"/>
        <end position="84"/>
    </location>
</feature>
<proteinExistence type="predicted"/>
<reference evidence="2" key="1">
    <citation type="journal article" date="2022" name="bioRxiv">
        <title>Sequencing and chromosome-scale assembly of the giantPleurodeles waltlgenome.</title>
        <authorList>
            <person name="Brown T."/>
            <person name="Elewa A."/>
            <person name="Iarovenko S."/>
            <person name="Subramanian E."/>
            <person name="Araus A.J."/>
            <person name="Petzold A."/>
            <person name="Susuki M."/>
            <person name="Suzuki K.-i.T."/>
            <person name="Hayashi T."/>
            <person name="Toyoda A."/>
            <person name="Oliveira C."/>
            <person name="Osipova E."/>
            <person name="Leigh N.D."/>
            <person name="Simon A."/>
            <person name="Yun M.H."/>
        </authorList>
    </citation>
    <scope>NUCLEOTIDE SEQUENCE</scope>
    <source>
        <strain evidence="2">20211129_DDA</strain>
        <tissue evidence="2">Liver</tissue>
    </source>
</reference>
<protein>
    <submittedName>
        <fullName evidence="2">Uncharacterized protein</fullName>
    </submittedName>
</protein>
<dbReference type="Proteomes" id="UP001066276">
    <property type="component" value="Chromosome 6"/>
</dbReference>
<dbReference type="EMBL" id="JANPWB010000010">
    <property type="protein sequence ID" value="KAJ1143909.1"/>
    <property type="molecule type" value="Genomic_DNA"/>
</dbReference>
<dbReference type="AlphaFoldDB" id="A0AAV7QTR8"/>
<comment type="caution">
    <text evidence="2">The sequence shown here is derived from an EMBL/GenBank/DDBJ whole genome shotgun (WGS) entry which is preliminary data.</text>
</comment>
<gene>
    <name evidence="2" type="ORF">NDU88_010211</name>
</gene>
<feature type="compositionally biased region" description="Basic and acidic residues" evidence="1">
    <location>
        <begin position="48"/>
        <end position="65"/>
    </location>
</feature>
<evidence type="ECO:0000313" key="3">
    <source>
        <dbReference type="Proteomes" id="UP001066276"/>
    </source>
</evidence>
<organism evidence="2 3">
    <name type="scientific">Pleurodeles waltl</name>
    <name type="common">Iberian ribbed newt</name>
    <dbReference type="NCBI Taxonomy" id="8319"/>
    <lineage>
        <taxon>Eukaryota</taxon>
        <taxon>Metazoa</taxon>
        <taxon>Chordata</taxon>
        <taxon>Craniata</taxon>
        <taxon>Vertebrata</taxon>
        <taxon>Euteleostomi</taxon>
        <taxon>Amphibia</taxon>
        <taxon>Batrachia</taxon>
        <taxon>Caudata</taxon>
        <taxon>Salamandroidea</taxon>
        <taxon>Salamandridae</taxon>
        <taxon>Pleurodelinae</taxon>
        <taxon>Pleurodeles</taxon>
    </lineage>
</organism>
<feature type="region of interest" description="Disordered" evidence="1">
    <location>
        <begin position="1"/>
        <end position="26"/>
    </location>
</feature>